<proteinExistence type="predicted"/>
<keyword evidence="2" id="KW-1185">Reference proteome</keyword>
<sequence length="196" mass="22147">MKHRKIALIAAFTAGMIVIAVTLLNPVLSEKVLYHEGFEEDYGIADSPMLTHADGTLCLDTGEPMNMNGGEWSKNVTLQPAKISWHWSGEDLSGFQLWMKLTFNNHKSICYVASGSMNPLSQGEFYRDEENRMRFSPSVVISGIPMNSVKRDVREDYEKYCGSFGDVEIVRISVGMKDESPEYRNMLNISDIMIYT</sequence>
<dbReference type="RefSeq" id="WP_244625024.1">
    <property type="nucleotide sequence ID" value="NZ_CAAGSJ010000003.1"/>
</dbReference>
<gene>
    <name evidence="1" type="ORF">SAMN04488587_0592</name>
</gene>
<evidence type="ECO:0000313" key="2">
    <source>
        <dbReference type="Proteomes" id="UP000243338"/>
    </source>
</evidence>
<dbReference type="EMBL" id="FOHQ01000001">
    <property type="protein sequence ID" value="SES68856.1"/>
    <property type="molecule type" value="Genomic_DNA"/>
</dbReference>
<reference evidence="2" key="1">
    <citation type="submission" date="2016-10" db="EMBL/GenBank/DDBJ databases">
        <authorList>
            <person name="Varghese N."/>
            <person name="Submissions S."/>
        </authorList>
    </citation>
    <scope>NUCLEOTIDE SEQUENCE [LARGE SCALE GENOMIC DNA]</scope>
    <source>
        <strain evidence="2">SLH 33</strain>
    </source>
</reference>
<dbReference type="STRING" id="1353158.SAMN04488587_0592"/>
<evidence type="ECO:0000313" key="1">
    <source>
        <dbReference type="EMBL" id="SES68856.1"/>
    </source>
</evidence>
<name>A0A1H9YIH5_9EURY</name>
<dbReference type="AlphaFoldDB" id="A0A1H9YIH5"/>
<protein>
    <submittedName>
        <fullName evidence="1">Uncharacterized protein</fullName>
    </submittedName>
</protein>
<accession>A0A1H9YIH5</accession>
<dbReference type="Proteomes" id="UP000243338">
    <property type="component" value="Unassembled WGS sequence"/>
</dbReference>
<organism evidence="1 2">
    <name type="scientific">Methanococcoides vulcani</name>
    <dbReference type="NCBI Taxonomy" id="1353158"/>
    <lineage>
        <taxon>Archaea</taxon>
        <taxon>Methanobacteriati</taxon>
        <taxon>Methanobacteriota</taxon>
        <taxon>Stenosarchaea group</taxon>
        <taxon>Methanomicrobia</taxon>
        <taxon>Methanosarcinales</taxon>
        <taxon>Methanosarcinaceae</taxon>
        <taxon>Methanococcoides</taxon>
    </lineage>
</organism>